<evidence type="ECO:0000256" key="2">
    <source>
        <dbReference type="ARBA" id="ARBA00011743"/>
    </source>
</evidence>
<evidence type="ECO:0000256" key="4">
    <source>
        <dbReference type="ARBA" id="ARBA00020654"/>
    </source>
</evidence>
<evidence type="ECO:0000313" key="10">
    <source>
        <dbReference type="Proteomes" id="UP001055712"/>
    </source>
</evidence>
<proteinExistence type="predicted"/>
<dbReference type="EC" id="4.1.3.27" evidence="3"/>
<keyword evidence="5" id="KW-0028">Amino-acid biosynthesis</keyword>
<reference evidence="9" key="1">
    <citation type="journal article" date="2019" name="Plant J.">
        <title>Chlorella vulgaris genome assembly and annotation reveals the molecular basis for metabolic acclimation to high light conditions.</title>
        <authorList>
            <person name="Cecchin M."/>
            <person name="Marcolungo L."/>
            <person name="Rossato M."/>
            <person name="Girolomoni L."/>
            <person name="Cosentino E."/>
            <person name="Cuine S."/>
            <person name="Li-Beisson Y."/>
            <person name="Delledonne M."/>
            <person name="Ballottari M."/>
        </authorList>
    </citation>
    <scope>NUCLEOTIDE SEQUENCE</scope>
    <source>
        <strain evidence="9">211/11P</strain>
    </source>
</reference>
<evidence type="ECO:0000313" key="9">
    <source>
        <dbReference type="EMBL" id="KAI3426121.1"/>
    </source>
</evidence>
<dbReference type="FunFam" id="3.40.50.880:FF:000003">
    <property type="entry name" value="Anthranilate synthase component II"/>
    <property type="match status" value="1"/>
</dbReference>
<keyword evidence="5" id="KW-0057">Aromatic amino acid biosynthesis</keyword>
<dbReference type="CDD" id="cd01743">
    <property type="entry name" value="GATase1_Anthranilate_Synthase"/>
    <property type="match status" value="1"/>
</dbReference>
<evidence type="ECO:0000256" key="6">
    <source>
        <dbReference type="ARBA" id="ARBA00022962"/>
    </source>
</evidence>
<evidence type="ECO:0000256" key="1">
    <source>
        <dbReference type="ARBA" id="ARBA00004873"/>
    </source>
</evidence>
<dbReference type="InterPro" id="IPR006221">
    <property type="entry name" value="TrpG/PapA_dom"/>
</dbReference>
<dbReference type="InterPro" id="IPR050472">
    <property type="entry name" value="Anth_synth/Amidotransfase"/>
</dbReference>
<keyword evidence="5" id="KW-0822">Tryptophan biosynthesis</keyword>
<dbReference type="InterPro" id="IPR017926">
    <property type="entry name" value="GATASE"/>
</dbReference>
<feature type="domain" description="Glutamine amidotransferase" evidence="8">
    <location>
        <begin position="80"/>
        <end position="266"/>
    </location>
</feature>
<dbReference type="InterPro" id="IPR029062">
    <property type="entry name" value="Class_I_gatase-like"/>
</dbReference>
<dbReference type="PROSITE" id="PS51273">
    <property type="entry name" value="GATASE_TYPE_1"/>
    <property type="match status" value="1"/>
</dbReference>
<accession>A0A9D4YU54</accession>
<dbReference type="AlphaFoldDB" id="A0A9D4YU54"/>
<comment type="pathway">
    <text evidence="1">Amino-acid biosynthesis; L-tryptophan biosynthesis; L-tryptophan from chorismate: step 1/5.</text>
</comment>
<evidence type="ECO:0000256" key="5">
    <source>
        <dbReference type="ARBA" id="ARBA00022822"/>
    </source>
</evidence>
<dbReference type="Pfam" id="PF00117">
    <property type="entry name" value="GATase"/>
    <property type="match status" value="1"/>
</dbReference>
<gene>
    <name evidence="9" type="ORF">D9Q98_008500</name>
</gene>
<dbReference type="NCBIfam" id="TIGR00566">
    <property type="entry name" value="trpG_papA"/>
    <property type="match status" value="1"/>
</dbReference>
<dbReference type="GO" id="GO:0004049">
    <property type="term" value="F:anthranilate synthase activity"/>
    <property type="evidence" value="ECO:0007669"/>
    <property type="project" value="UniProtKB-EC"/>
</dbReference>
<organism evidence="9 10">
    <name type="scientific">Chlorella vulgaris</name>
    <name type="common">Green alga</name>
    <dbReference type="NCBI Taxonomy" id="3077"/>
    <lineage>
        <taxon>Eukaryota</taxon>
        <taxon>Viridiplantae</taxon>
        <taxon>Chlorophyta</taxon>
        <taxon>core chlorophytes</taxon>
        <taxon>Trebouxiophyceae</taxon>
        <taxon>Chlorellales</taxon>
        <taxon>Chlorellaceae</taxon>
        <taxon>Chlorella clade</taxon>
        <taxon>Chlorella</taxon>
    </lineage>
</organism>
<evidence type="ECO:0000256" key="7">
    <source>
        <dbReference type="ARBA" id="ARBA00082672"/>
    </source>
</evidence>
<evidence type="ECO:0000256" key="3">
    <source>
        <dbReference type="ARBA" id="ARBA00012266"/>
    </source>
</evidence>
<dbReference type="PANTHER" id="PTHR43418">
    <property type="entry name" value="MULTIFUNCTIONAL TRYPTOPHAN BIOSYNTHESIS PROTEIN-RELATED"/>
    <property type="match status" value="1"/>
</dbReference>
<name>A0A9D4YU54_CHLVU</name>
<dbReference type="GO" id="GO:0000162">
    <property type="term" value="P:L-tryptophan biosynthetic process"/>
    <property type="evidence" value="ECO:0007669"/>
    <property type="project" value="UniProtKB-KW"/>
</dbReference>
<comment type="caution">
    <text evidence="9">The sequence shown here is derived from an EMBL/GenBank/DDBJ whole genome shotgun (WGS) entry which is preliminary data.</text>
</comment>
<dbReference type="PRINTS" id="PR00096">
    <property type="entry name" value="GATASE"/>
</dbReference>
<comment type="subunit">
    <text evidence="2">Tetramer of two components I and two components II.</text>
</comment>
<evidence type="ECO:0000259" key="8">
    <source>
        <dbReference type="Pfam" id="PF00117"/>
    </source>
</evidence>
<reference evidence="9" key="2">
    <citation type="submission" date="2020-11" db="EMBL/GenBank/DDBJ databases">
        <authorList>
            <person name="Cecchin M."/>
            <person name="Marcolungo L."/>
            <person name="Rossato M."/>
            <person name="Girolomoni L."/>
            <person name="Cosentino E."/>
            <person name="Cuine S."/>
            <person name="Li-Beisson Y."/>
            <person name="Delledonne M."/>
            <person name="Ballottari M."/>
        </authorList>
    </citation>
    <scope>NUCLEOTIDE SEQUENCE</scope>
    <source>
        <strain evidence="9">211/11P</strain>
        <tissue evidence="9">Whole cell</tissue>
    </source>
</reference>
<sequence length="269" mass="29135">MSCRLQQTQLAYRRAAAQPASRSPVAYRVQRRQLQQQQQARQRLAPGPGIAAIACPRSPKSVGVAAAAAAADMGAKGPVVVVDNYDSFTYNLCQYLGDLGCEYVVFPNDQKSVEEIRAMNPRGILVSPGPGRPEDSGISLEIIEKLGPLGFPVFGVCMGHQCIGQVFGGSVVRAPSGVMHGKTSPVFHVDSGLLEGLDNPFKAARYHSLVIDKESCPEELEVTAWCEDGTIMGVRHRTYPHIQGVQFHPESIITDNGRRIVANFVHSLN</sequence>
<dbReference type="Proteomes" id="UP001055712">
    <property type="component" value="Unassembled WGS sequence"/>
</dbReference>
<dbReference type="Gene3D" id="3.40.50.880">
    <property type="match status" value="1"/>
</dbReference>
<keyword evidence="6" id="KW-0315">Glutamine amidotransferase</keyword>
<keyword evidence="10" id="KW-1185">Reference proteome</keyword>
<dbReference type="PRINTS" id="PR00097">
    <property type="entry name" value="ANTSNTHASEII"/>
</dbReference>
<dbReference type="OrthoDB" id="524799at2759"/>
<dbReference type="GO" id="GO:0005829">
    <property type="term" value="C:cytosol"/>
    <property type="evidence" value="ECO:0007669"/>
    <property type="project" value="TreeGrafter"/>
</dbReference>
<dbReference type="PANTHER" id="PTHR43418:SF4">
    <property type="entry name" value="MULTIFUNCTIONAL TRYPTOPHAN BIOSYNTHESIS PROTEIN"/>
    <property type="match status" value="1"/>
</dbReference>
<dbReference type="SUPFAM" id="SSF52317">
    <property type="entry name" value="Class I glutamine amidotransferase-like"/>
    <property type="match status" value="1"/>
</dbReference>
<dbReference type="EMBL" id="SIDB01000011">
    <property type="protein sequence ID" value="KAI3426121.1"/>
    <property type="molecule type" value="Genomic_DNA"/>
</dbReference>
<protein>
    <recommendedName>
        <fullName evidence="4">Anthranilate synthase component 2</fullName>
        <ecNumber evidence="3">4.1.3.27</ecNumber>
    </recommendedName>
    <alternativeName>
        <fullName evidence="7">Anthranilate synthase, glutamine amidotransferase component</fullName>
    </alternativeName>
</protein>